<evidence type="ECO:0000313" key="2">
    <source>
        <dbReference type="EMBL" id="TCP35416.1"/>
    </source>
</evidence>
<dbReference type="Pfam" id="PF07791">
    <property type="entry name" value="Imm11"/>
    <property type="match status" value="1"/>
</dbReference>
<name>A0A4V2SPL0_9RHOB</name>
<dbReference type="AlphaFoldDB" id="A0A4V2SPL0"/>
<dbReference type="InterPro" id="IPR012433">
    <property type="entry name" value="Imm11"/>
</dbReference>
<dbReference type="RefSeq" id="WP_132466512.1">
    <property type="nucleotide sequence ID" value="NZ_SLXP01000029.1"/>
</dbReference>
<evidence type="ECO:0000259" key="1">
    <source>
        <dbReference type="Pfam" id="PF07791"/>
    </source>
</evidence>
<dbReference type="OrthoDB" id="8660107at2"/>
<protein>
    <recommendedName>
        <fullName evidence="1">Immunity MXAN-0049 protein domain-containing protein</fullName>
    </recommendedName>
</protein>
<comment type="caution">
    <text evidence="2">The sequence shown here is derived from an EMBL/GenBank/DDBJ whole genome shotgun (WGS) entry which is preliminary data.</text>
</comment>
<gene>
    <name evidence="2" type="ORF">EV662_1295</name>
</gene>
<organism evidence="2 3">
    <name type="scientific">Rhodovulum marinum</name>
    <dbReference type="NCBI Taxonomy" id="320662"/>
    <lineage>
        <taxon>Bacteria</taxon>
        <taxon>Pseudomonadati</taxon>
        <taxon>Pseudomonadota</taxon>
        <taxon>Alphaproteobacteria</taxon>
        <taxon>Rhodobacterales</taxon>
        <taxon>Paracoccaceae</taxon>
        <taxon>Rhodovulum</taxon>
    </lineage>
</organism>
<proteinExistence type="predicted"/>
<keyword evidence="3" id="KW-1185">Reference proteome</keyword>
<accession>A0A4V2SPL0</accession>
<dbReference type="EMBL" id="SLXP01000029">
    <property type="protein sequence ID" value="TCP35416.1"/>
    <property type="molecule type" value="Genomic_DNA"/>
</dbReference>
<dbReference type="Proteomes" id="UP000294835">
    <property type="component" value="Unassembled WGS sequence"/>
</dbReference>
<feature type="domain" description="Immunity MXAN-0049 protein" evidence="1">
    <location>
        <begin position="61"/>
        <end position="184"/>
    </location>
</feature>
<reference evidence="2 3" key="1">
    <citation type="submission" date="2019-03" db="EMBL/GenBank/DDBJ databases">
        <title>Genomic Encyclopedia of Type Strains, Phase IV (KMG-IV): sequencing the most valuable type-strain genomes for metagenomic binning, comparative biology and taxonomic classification.</title>
        <authorList>
            <person name="Goeker M."/>
        </authorList>
    </citation>
    <scope>NUCLEOTIDE SEQUENCE [LARGE SCALE GENOMIC DNA]</scope>
    <source>
        <strain evidence="2 3">DSM 18063</strain>
    </source>
</reference>
<sequence length="200" mass="22557">MPYLLTTHTYRPEQIFWEDVWPIAEQPDGYARIGRGHGKPPMVEGPIPYRMYKGHLRDDGLLPDLIAGRWANDLIVSSRVRDLIESKDKVAHSFVPLDLTLEDGSTVSGQFFLFVSGERTDGIVPEASNVVPKYLDGEFRYYTCPGEPEIAWRAKAIEGRRNWVDRYLPGEIFVSDDLAADVAKLGPATYDLKPASVFVE</sequence>
<evidence type="ECO:0000313" key="3">
    <source>
        <dbReference type="Proteomes" id="UP000294835"/>
    </source>
</evidence>